<reference evidence="2 3" key="1">
    <citation type="submission" date="2018-05" db="EMBL/GenBank/DDBJ databases">
        <title>Draft genome sequence of Scytalidium lignicola DSM 105466, a ubiquitous saprotrophic fungus.</title>
        <authorList>
            <person name="Buettner E."/>
            <person name="Gebauer A.M."/>
            <person name="Hofrichter M."/>
            <person name="Liers C."/>
            <person name="Kellner H."/>
        </authorList>
    </citation>
    <scope>NUCLEOTIDE SEQUENCE [LARGE SCALE GENOMIC DNA]</scope>
    <source>
        <strain evidence="2 3">DSM 105466</strain>
    </source>
</reference>
<dbReference type="EMBL" id="NCSJ02000059">
    <property type="protein sequence ID" value="RFU32224.1"/>
    <property type="molecule type" value="Genomic_DNA"/>
</dbReference>
<dbReference type="AlphaFoldDB" id="A0A3E2HFM2"/>
<sequence>MPCRPTSCHLLEQPPASQPDARWTTPARPCSLSVPVLLNFASIYLPHSSIHNSNTTTFIPHQSKTNIKMSSITLIQTQSVNFGRGGYNGPVESAPVDFGRGGYNKGPDDDEEEDGRGGYN</sequence>
<proteinExistence type="predicted"/>
<feature type="region of interest" description="Disordered" evidence="1">
    <location>
        <begin position="1"/>
        <end position="25"/>
    </location>
</feature>
<gene>
    <name evidence="2" type="ORF">B7463_g4138</name>
</gene>
<protein>
    <submittedName>
        <fullName evidence="2">Uncharacterized protein</fullName>
    </submittedName>
</protein>
<keyword evidence="3" id="KW-1185">Reference proteome</keyword>
<feature type="non-terminal residue" evidence="2">
    <location>
        <position position="1"/>
    </location>
</feature>
<evidence type="ECO:0000313" key="2">
    <source>
        <dbReference type="EMBL" id="RFU32224.1"/>
    </source>
</evidence>
<name>A0A3E2HFM2_SCYLI</name>
<evidence type="ECO:0000256" key="1">
    <source>
        <dbReference type="SAM" id="MobiDB-lite"/>
    </source>
</evidence>
<evidence type="ECO:0000313" key="3">
    <source>
        <dbReference type="Proteomes" id="UP000258309"/>
    </source>
</evidence>
<feature type="non-terminal residue" evidence="2">
    <location>
        <position position="120"/>
    </location>
</feature>
<dbReference type="Proteomes" id="UP000258309">
    <property type="component" value="Unassembled WGS sequence"/>
</dbReference>
<feature type="region of interest" description="Disordered" evidence="1">
    <location>
        <begin position="83"/>
        <end position="120"/>
    </location>
</feature>
<accession>A0A3E2HFM2</accession>
<organism evidence="2 3">
    <name type="scientific">Scytalidium lignicola</name>
    <name type="common">Hyphomycete</name>
    <dbReference type="NCBI Taxonomy" id="5539"/>
    <lineage>
        <taxon>Eukaryota</taxon>
        <taxon>Fungi</taxon>
        <taxon>Dikarya</taxon>
        <taxon>Ascomycota</taxon>
        <taxon>Pezizomycotina</taxon>
        <taxon>Leotiomycetes</taxon>
        <taxon>Leotiomycetes incertae sedis</taxon>
        <taxon>Scytalidium</taxon>
    </lineage>
</organism>
<comment type="caution">
    <text evidence="2">The sequence shown here is derived from an EMBL/GenBank/DDBJ whole genome shotgun (WGS) entry which is preliminary data.</text>
</comment>